<feature type="non-terminal residue" evidence="2">
    <location>
        <position position="1"/>
    </location>
</feature>
<dbReference type="InParanoid" id="A0A0C3NHW6"/>
<dbReference type="EMBL" id="KN831994">
    <property type="protein sequence ID" value="KIO00610.1"/>
    <property type="molecule type" value="Genomic_DNA"/>
</dbReference>
<sequence>TLLQYPTDSKKNGCPNCQEIMQAHPCRLPVHETSNILFLCLTPWDIPLLTFFFSLVSKAKYDVKVKGRIPEDVAAELESRGIEYRPSDQTNQD</sequence>
<keyword evidence="1" id="KW-1133">Transmembrane helix</keyword>
<organism evidence="2 3">
    <name type="scientific">Pisolithus tinctorius Marx 270</name>
    <dbReference type="NCBI Taxonomy" id="870435"/>
    <lineage>
        <taxon>Eukaryota</taxon>
        <taxon>Fungi</taxon>
        <taxon>Dikarya</taxon>
        <taxon>Basidiomycota</taxon>
        <taxon>Agaricomycotina</taxon>
        <taxon>Agaricomycetes</taxon>
        <taxon>Agaricomycetidae</taxon>
        <taxon>Boletales</taxon>
        <taxon>Sclerodermatineae</taxon>
        <taxon>Pisolithaceae</taxon>
        <taxon>Pisolithus</taxon>
    </lineage>
</organism>
<accession>A0A0C3NHW6</accession>
<reference evidence="2 3" key="1">
    <citation type="submission" date="2014-04" db="EMBL/GenBank/DDBJ databases">
        <authorList>
            <consortium name="DOE Joint Genome Institute"/>
            <person name="Kuo A."/>
            <person name="Kohler A."/>
            <person name="Costa M.D."/>
            <person name="Nagy L.G."/>
            <person name="Floudas D."/>
            <person name="Copeland A."/>
            <person name="Barry K.W."/>
            <person name="Cichocki N."/>
            <person name="Veneault-Fourrey C."/>
            <person name="LaButti K."/>
            <person name="Lindquist E.A."/>
            <person name="Lipzen A."/>
            <person name="Lundell T."/>
            <person name="Morin E."/>
            <person name="Murat C."/>
            <person name="Sun H."/>
            <person name="Tunlid A."/>
            <person name="Henrissat B."/>
            <person name="Grigoriev I.V."/>
            <person name="Hibbett D.S."/>
            <person name="Martin F."/>
            <person name="Nordberg H.P."/>
            <person name="Cantor M.N."/>
            <person name="Hua S.X."/>
        </authorList>
    </citation>
    <scope>NUCLEOTIDE SEQUENCE [LARGE SCALE GENOMIC DNA]</scope>
    <source>
        <strain evidence="2 3">Marx 270</strain>
    </source>
</reference>
<proteinExistence type="predicted"/>
<keyword evidence="1" id="KW-0472">Membrane</keyword>
<dbReference type="OrthoDB" id="248751at2759"/>
<evidence type="ECO:0000313" key="3">
    <source>
        <dbReference type="Proteomes" id="UP000054217"/>
    </source>
</evidence>
<reference evidence="3" key="2">
    <citation type="submission" date="2015-01" db="EMBL/GenBank/DDBJ databases">
        <title>Evolutionary Origins and Diversification of the Mycorrhizal Mutualists.</title>
        <authorList>
            <consortium name="DOE Joint Genome Institute"/>
            <consortium name="Mycorrhizal Genomics Consortium"/>
            <person name="Kohler A."/>
            <person name="Kuo A."/>
            <person name="Nagy L.G."/>
            <person name="Floudas D."/>
            <person name="Copeland A."/>
            <person name="Barry K.W."/>
            <person name="Cichocki N."/>
            <person name="Veneault-Fourrey C."/>
            <person name="LaButti K."/>
            <person name="Lindquist E.A."/>
            <person name="Lipzen A."/>
            <person name="Lundell T."/>
            <person name="Morin E."/>
            <person name="Murat C."/>
            <person name="Riley R."/>
            <person name="Ohm R."/>
            <person name="Sun H."/>
            <person name="Tunlid A."/>
            <person name="Henrissat B."/>
            <person name="Grigoriev I.V."/>
            <person name="Hibbett D.S."/>
            <person name="Martin F."/>
        </authorList>
    </citation>
    <scope>NUCLEOTIDE SEQUENCE [LARGE SCALE GENOMIC DNA]</scope>
    <source>
        <strain evidence="3">Marx 270</strain>
    </source>
</reference>
<dbReference type="AlphaFoldDB" id="A0A0C3NHW6"/>
<protein>
    <submittedName>
        <fullName evidence="2">Uncharacterized protein</fullName>
    </submittedName>
</protein>
<name>A0A0C3NHW6_PISTI</name>
<feature type="transmembrane region" description="Helical" evidence="1">
    <location>
        <begin position="36"/>
        <end position="56"/>
    </location>
</feature>
<dbReference type="STRING" id="870435.A0A0C3NHW6"/>
<evidence type="ECO:0000256" key="1">
    <source>
        <dbReference type="SAM" id="Phobius"/>
    </source>
</evidence>
<evidence type="ECO:0000313" key="2">
    <source>
        <dbReference type="EMBL" id="KIO00610.1"/>
    </source>
</evidence>
<keyword evidence="1" id="KW-0812">Transmembrane</keyword>
<gene>
    <name evidence="2" type="ORF">M404DRAFT_152365</name>
</gene>
<dbReference type="Proteomes" id="UP000054217">
    <property type="component" value="Unassembled WGS sequence"/>
</dbReference>
<dbReference type="HOGENOM" id="CLU_2405435_0_0_1"/>
<keyword evidence="3" id="KW-1185">Reference proteome</keyword>